<accession>A0A922LC22</accession>
<dbReference type="Proteomes" id="UP000790347">
    <property type="component" value="Unassembled WGS sequence"/>
</dbReference>
<organism evidence="1 2">
    <name type="scientific">Dermatophagoides farinae</name>
    <name type="common">American house dust mite</name>
    <dbReference type="NCBI Taxonomy" id="6954"/>
    <lineage>
        <taxon>Eukaryota</taxon>
        <taxon>Metazoa</taxon>
        <taxon>Ecdysozoa</taxon>
        <taxon>Arthropoda</taxon>
        <taxon>Chelicerata</taxon>
        <taxon>Arachnida</taxon>
        <taxon>Acari</taxon>
        <taxon>Acariformes</taxon>
        <taxon>Sarcoptiformes</taxon>
        <taxon>Astigmata</taxon>
        <taxon>Psoroptidia</taxon>
        <taxon>Analgoidea</taxon>
        <taxon>Pyroglyphidae</taxon>
        <taxon>Dermatophagoidinae</taxon>
        <taxon>Dermatophagoides</taxon>
    </lineage>
</organism>
<gene>
    <name evidence="1" type="ORF">DERF_006319</name>
</gene>
<comment type="caution">
    <text evidence="1">The sequence shown here is derived from an EMBL/GenBank/DDBJ whole genome shotgun (WGS) entry which is preliminary data.</text>
</comment>
<name>A0A922LC22_DERFA</name>
<proteinExistence type="predicted"/>
<protein>
    <submittedName>
        <fullName evidence="1">Uncharacterized protein</fullName>
    </submittedName>
</protein>
<keyword evidence="2" id="KW-1185">Reference proteome</keyword>
<evidence type="ECO:0000313" key="1">
    <source>
        <dbReference type="EMBL" id="KAH9522760.1"/>
    </source>
</evidence>
<reference evidence="1" key="2">
    <citation type="journal article" date="2022" name="Res Sq">
        <title>Comparative Genomics Reveals Insights into the Divergent Evolution of Astigmatic Mites and Household Pest Adaptations.</title>
        <authorList>
            <person name="Xiong Q."/>
            <person name="Wan A.T.-Y."/>
            <person name="Liu X.-Y."/>
            <person name="Fung C.S.-H."/>
            <person name="Xiao X."/>
            <person name="Malainual N."/>
            <person name="Hou J."/>
            <person name="Wang L."/>
            <person name="Wang M."/>
            <person name="Yang K."/>
            <person name="Cui Y."/>
            <person name="Leung E."/>
            <person name="Nong W."/>
            <person name="Shin S.-K."/>
            <person name="Au S."/>
            <person name="Jeong K.Y."/>
            <person name="Chew F.T."/>
            <person name="Hui J."/>
            <person name="Leung T.F."/>
            <person name="Tungtrongchitr A."/>
            <person name="Zhong N."/>
            <person name="Liu Z."/>
            <person name="Tsui S."/>
        </authorList>
    </citation>
    <scope>NUCLEOTIDE SEQUENCE</scope>
    <source>
        <strain evidence="1">Derf</strain>
        <tissue evidence="1">Whole organism</tissue>
    </source>
</reference>
<evidence type="ECO:0000313" key="2">
    <source>
        <dbReference type="Proteomes" id="UP000790347"/>
    </source>
</evidence>
<dbReference type="AlphaFoldDB" id="A0A922LC22"/>
<dbReference type="EMBL" id="ASGP02000002">
    <property type="protein sequence ID" value="KAH9522760.1"/>
    <property type="molecule type" value="Genomic_DNA"/>
</dbReference>
<sequence>MKGSRHLLVKSLNGRRFSMTSVDNPGEEDFNKLRNTIRKVDVSSTEVHHAGPWLYSTSGINC</sequence>
<reference evidence="1" key="1">
    <citation type="submission" date="2013-05" db="EMBL/GenBank/DDBJ databases">
        <authorList>
            <person name="Yim A.K.Y."/>
            <person name="Chan T.F."/>
            <person name="Ji K.M."/>
            <person name="Liu X.Y."/>
            <person name="Zhou J.W."/>
            <person name="Li R.Q."/>
            <person name="Yang K.Y."/>
            <person name="Li J."/>
            <person name="Li M."/>
            <person name="Law P.T.W."/>
            <person name="Wu Y.L."/>
            <person name="Cai Z.L."/>
            <person name="Qin H."/>
            <person name="Bao Y."/>
            <person name="Leung R.K.K."/>
            <person name="Ng P.K.S."/>
            <person name="Zou J."/>
            <person name="Zhong X.J."/>
            <person name="Ran P.X."/>
            <person name="Zhong N.S."/>
            <person name="Liu Z.G."/>
            <person name="Tsui S.K.W."/>
        </authorList>
    </citation>
    <scope>NUCLEOTIDE SEQUENCE</scope>
    <source>
        <strain evidence="1">Derf</strain>
        <tissue evidence="1">Whole organism</tissue>
    </source>
</reference>